<evidence type="ECO:0000313" key="2">
    <source>
        <dbReference type="EMBL" id="KDR71810.1"/>
    </source>
</evidence>
<keyword evidence="3" id="KW-1185">Reference proteome</keyword>
<evidence type="ECO:0000313" key="3">
    <source>
        <dbReference type="Proteomes" id="UP000027222"/>
    </source>
</evidence>
<dbReference type="InterPro" id="IPR015943">
    <property type="entry name" value="WD40/YVTN_repeat-like_dom_sf"/>
</dbReference>
<name>A0A067SLJ1_GALM3</name>
<dbReference type="GO" id="GO:0017057">
    <property type="term" value="F:6-phosphogluconolactonase activity"/>
    <property type="evidence" value="ECO:0007669"/>
    <property type="project" value="TreeGrafter"/>
</dbReference>
<dbReference type="Proteomes" id="UP000027222">
    <property type="component" value="Unassembled WGS sequence"/>
</dbReference>
<reference evidence="3" key="1">
    <citation type="journal article" date="2014" name="Proc. Natl. Acad. Sci. U.S.A.">
        <title>Extensive sampling of basidiomycete genomes demonstrates inadequacy of the white-rot/brown-rot paradigm for wood decay fungi.</title>
        <authorList>
            <person name="Riley R."/>
            <person name="Salamov A.A."/>
            <person name="Brown D.W."/>
            <person name="Nagy L.G."/>
            <person name="Floudas D."/>
            <person name="Held B.W."/>
            <person name="Levasseur A."/>
            <person name="Lombard V."/>
            <person name="Morin E."/>
            <person name="Otillar R."/>
            <person name="Lindquist E.A."/>
            <person name="Sun H."/>
            <person name="LaButti K.M."/>
            <person name="Schmutz J."/>
            <person name="Jabbour D."/>
            <person name="Luo H."/>
            <person name="Baker S.E."/>
            <person name="Pisabarro A.G."/>
            <person name="Walton J.D."/>
            <person name="Blanchette R.A."/>
            <person name="Henrissat B."/>
            <person name="Martin F."/>
            <person name="Cullen D."/>
            <person name="Hibbett D.S."/>
            <person name="Grigoriev I.V."/>
        </authorList>
    </citation>
    <scope>NUCLEOTIDE SEQUENCE [LARGE SCALE GENOMIC DNA]</scope>
    <source>
        <strain evidence="3">CBS 339.88</strain>
    </source>
</reference>
<dbReference type="InterPro" id="IPR050282">
    <property type="entry name" value="Cycloisomerase_2"/>
</dbReference>
<dbReference type="STRING" id="685588.A0A067SLJ1"/>
<organism evidence="2 3">
    <name type="scientific">Galerina marginata (strain CBS 339.88)</name>
    <dbReference type="NCBI Taxonomy" id="685588"/>
    <lineage>
        <taxon>Eukaryota</taxon>
        <taxon>Fungi</taxon>
        <taxon>Dikarya</taxon>
        <taxon>Basidiomycota</taxon>
        <taxon>Agaricomycotina</taxon>
        <taxon>Agaricomycetes</taxon>
        <taxon>Agaricomycetidae</taxon>
        <taxon>Agaricales</taxon>
        <taxon>Agaricineae</taxon>
        <taxon>Strophariaceae</taxon>
        <taxon>Galerina</taxon>
    </lineage>
</organism>
<proteinExistence type="inferred from homology"/>
<dbReference type="PANTHER" id="PTHR30344:SF1">
    <property type="entry name" value="6-PHOSPHOGLUCONOLACTONASE"/>
    <property type="match status" value="1"/>
</dbReference>
<sequence length="359" mass="37856">MVSFKLLAGGYDVFVATYLFNAATSSLTLLNKSPTGRNPSWIALHPTNRSLLYAVNQESGAGSIQSFGIKTDGTLTDAIDTVSSGGRSPPFVTALSTGSVAVVNYASGTGRIIPTTSEGTKFDSFAPIITFPTPEVGTSHPHMVVENFGEVLVPDLGGDTIWRLRANPSTGASDIEGSIPQPKGSGPRHIAIFNNRLFTLHELSSTLSVQTLPDADGTSNTLAIVSIIPSSPPEGAKWAAAEILIPPPSEKFPVPYIYVSNRNKGPQTPEGDTIAIFEHVNFGQPDEGLVLVNQVYTGLDQIRGMGFGNAREGGDEYLAAAGHAGAAGVIVLQRIDGGRGLQIVARNLDIPTRTSFLWL</sequence>
<accession>A0A067SLJ1</accession>
<dbReference type="AlphaFoldDB" id="A0A067SLJ1"/>
<dbReference type="OrthoDB" id="9972196at2759"/>
<dbReference type="HOGENOM" id="CLU_038716_1_0_1"/>
<dbReference type="InterPro" id="IPR019405">
    <property type="entry name" value="Lactonase_7-beta_prop"/>
</dbReference>
<evidence type="ECO:0008006" key="4">
    <source>
        <dbReference type="Google" id="ProtNLM"/>
    </source>
</evidence>
<dbReference type="EMBL" id="KL142391">
    <property type="protein sequence ID" value="KDR71810.1"/>
    <property type="molecule type" value="Genomic_DNA"/>
</dbReference>
<dbReference type="PANTHER" id="PTHR30344">
    <property type="entry name" value="6-PHOSPHOGLUCONOLACTONASE-RELATED"/>
    <property type="match status" value="1"/>
</dbReference>
<dbReference type="Pfam" id="PF10282">
    <property type="entry name" value="Lactonase"/>
    <property type="match status" value="1"/>
</dbReference>
<comment type="similarity">
    <text evidence="1">Belongs to the cycloisomerase 2 family.</text>
</comment>
<protein>
    <recommendedName>
        <fullName evidence="4">Isomerase YbhE</fullName>
    </recommendedName>
</protein>
<evidence type="ECO:0000256" key="1">
    <source>
        <dbReference type="ARBA" id="ARBA00005564"/>
    </source>
</evidence>
<dbReference type="Gene3D" id="2.130.10.10">
    <property type="entry name" value="YVTN repeat-like/Quinoprotein amine dehydrogenase"/>
    <property type="match status" value="1"/>
</dbReference>
<dbReference type="SUPFAM" id="SSF75011">
    <property type="entry name" value="3-carboxy-cis,cis-mucoante lactonizing enzyme"/>
    <property type="match status" value="1"/>
</dbReference>
<gene>
    <name evidence="2" type="ORF">GALMADRAFT_253558</name>
</gene>